<gene>
    <name evidence="1" type="ORF">X975_02999</name>
</gene>
<proteinExistence type="predicted"/>
<reference evidence="1 2" key="1">
    <citation type="submission" date="2013-11" db="EMBL/GenBank/DDBJ databases">
        <title>Genome sequencing of Stegodyphus mimosarum.</title>
        <authorList>
            <person name="Bechsgaard J."/>
        </authorList>
    </citation>
    <scope>NUCLEOTIDE SEQUENCE [LARGE SCALE GENOMIC DNA]</scope>
</reference>
<dbReference type="OrthoDB" id="6508211at2759"/>
<dbReference type="Pfam" id="PF15802">
    <property type="entry name" value="DCAF17"/>
    <property type="match status" value="1"/>
</dbReference>
<protein>
    <submittedName>
        <fullName evidence="1">DDB1-and CUL4-associated factor 17</fullName>
    </submittedName>
</protein>
<organism evidence="1 2">
    <name type="scientific">Stegodyphus mimosarum</name>
    <name type="common">African social velvet spider</name>
    <dbReference type="NCBI Taxonomy" id="407821"/>
    <lineage>
        <taxon>Eukaryota</taxon>
        <taxon>Metazoa</taxon>
        <taxon>Ecdysozoa</taxon>
        <taxon>Arthropoda</taxon>
        <taxon>Chelicerata</taxon>
        <taxon>Arachnida</taxon>
        <taxon>Araneae</taxon>
        <taxon>Araneomorphae</taxon>
        <taxon>Entelegynae</taxon>
        <taxon>Eresoidea</taxon>
        <taxon>Eresidae</taxon>
        <taxon>Stegodyphus</taxon>
    </lineage>
</organism>
<dbReference type="PANTHER" id="PTHR14815">
    <property type="entry name" value="DDB1- AND CUL4-ASSOCIATED FACTOR 17"/>
    <property type="match status" value="1"/>
</dbReference>
<dbReference type="STRING" id="407821.A0A087TEY8"/>
<evidence type="ECO:0000313" key="2">
    <source>
        <dbReference type="Proteomes" id="UP000054359"/>
    </source>
</evidence>
<evidence type="ECO:0000313" key="1">
    <source>
        <dbReference type="EMBL" id="KFM63677.1"/>
    </source>
</evidence>
<name>A0A087TEY8_STEMI</name>
<sequence length="350" mass="39928">MREIYVGSNFRFKYCNWDMYGERITLTSSLKPYKNILTGPKGDDIVANLAVFTVLPLEFYAVLQIKRSVFGKTCNHVNVSEELLILGIGTADVHIYSFPEVIREGCVTSFKLGDAYEKGKVGYYPTGLPLNCHINSAPPLLFNVRCFGQEIRFGGFPFCYITCSIKDEFKFLVQTIDGDKTLKNGFLRCTIVNDDPNPVCFHPDNSNRIIFQNSQTVRCYKIINSGTSLELQEDFTMHCSELPTVTKRISSSYGRPVLQKFHFSNEKTVVAVDYEDELDIFAILFMYPNDPACNGYIKLYDNFIKQGLRTFNIDVKLEEINSYELHMDLNVIVVLEKVGATFKVHVYRLG</sequence>
<dbReference type="PANTHER" id="PTHR14815:SF2">
    <property type="entry name" value="DDB1- AND CUL4-ASSOCIATED FACTOR 17"/>
    <property type="match status" value="1"/>
</dbReference>
<dbReference type="GO" id="GO:0080008">
    <property type="term" value="C:Cul4-RING E3 ubiquitin ligase complex"/>
    <property type="evidence" value="ECO:0007669"/>
    <property type="project" value="TreeGrafter"/>
</dbReference>
<dbReference type="EMBL" id="KK114902">
    <property type="protein sequence ID" value="KFM63677.1"/>
    <property type="molecule type" value="Genomic_DNA"/>
</dbReference>
<dbReference type="InterPro" id="IPR031620">
    <property type="entry name" value="DCAF17"/>
</dbReference>
<feature type="non-terminal residue" evidence="1">
    <location>
        <position position="350"/>
    </location>
</feature>
<dbReference type="AlphaFoldDB" id="A0A087TEY8"/>
<dbReference type="Proteomes" id="UP000054359">
    <property type="component" value="Unassembled WGS sequence"/>
</dbReference>
<dbReference type="GO" id="GO:0016567">
    <property type="term" value="P:protein ubiquitination"/>
    <property type="evidence" value="ECO:0007669"/>
    <property type="project" value="InterPro"/>
</dbReference>
<dbReference type="OMA" id="IQEMNCC"/>
<keyword evidence="2" id="KW-1185">Reference proteome</keyword>
<accession>A0A087TEY8</accession>